<dbReference type="EMBL" id="JBHSHC010000116">
    <property type="protein sequence ID" value="MFC4769070.1"/>
    <property type="molecule type" value="Genomic_DNA"/>
</dbReference>
<dbReference type="SUPFAM" id="SSF51556">
    <property type="entry name" value="Metallo-dependent hydrolases"/>
    <property type="match status" value="1"/>
</dbReference>
<name>A0ABV9Q8V2_9BACL</name>
<keyword evidence="1" id="KW-0456">Lyase</keyword>
<evidence type="ECO:0000259" key="2">
    <source>
        <dbReference type="Pfam" id="PF04909"/>
    </source>
</evidence>
<dbReference type="CDD" id="cd01292">
    <property type="entry name" value="metallo-dependent_hydrolases"/>
    <property type="match status" value="1"/>
</dbReference>
<dbReference type="InterPro" id="IPR032466">
    <property type="entry name" value="Metal_Hydrolase"/>
</dbReference>
<accession>A0ABV9Q8V2</accession>
<dbReference type="Proteomes" id="UP001596002">
    <property type="component" value="Unassembled WGS sequence"/>
</dbReference>
<dbReference type="Pfam" id="PF04909">
    <property type="entry name" value="Amidohydro_2"/>
    <property type="match status" value="1"/>
</dbReference>
<evidence type="ECO:0000313" key="4">
    <source>
        <dbReference type="Proteomes" id="UP001596002"/>
    </source>
</evidence>
<protein>
    <submittedName>
        <fullName evidence="3">Amidohydrolase family protein</fullName>
    </submittedName>
</protein>
<proteinExistence type="predicted"/>
<evidence type="ECO:0000313" key="3">
    <source>
        <dbReference type="EMBL" id="MFC4769070.1"/>
    </source>
</evidence>
<dbReference type="PANTHER" id="PTHR21240">
    <property type="entry name" value="2-AMINO-3-CARBOXYLMUCONATE-6-SEMIALDEHYDE DECARBOXYLASE"/>
    <property type="match status" value="1"/>
</dbReference>
<reference evidence="4" key="1">
    <citation type="journal article" date="2019" name="Int. J. Syst. Evol. Microbiol.">
        <title>The Global Catalogue of Microorganisms (GCM) 10K type strain sequencing project: providing services to taxonomists for standard genome sequencing and annotation.</title>
        <authorList>
            <consortium name="The Broad Institute Genomics Platform"/>
            <consortium name="The Broad Institute Genome Sequencing Center for Infectious Disease"/>
            <person name="Wu L."/>
            <person name="Ma J."/>
        </authorList>
    </citation>
    <scope>NUCLEOTIDE SEQUENCE [LARGE SCALE GENOMIC DNA]</scope>
    <source>
        <strain evidence="4">WYCCWR 12678</strain>
    </source>
</reference>
<dbReference type="RefSeq" id="WP_380027174.1">
    <property type="nucleotide sequence ID" value="NZ_JBHSHC010000116.1"/>
</dbReference>
<comment type="caution">
    <text evidence="3">The sequence shown here is derived from an EMBL/GenBank/DDBJ whole genome shotgun (WGS) entry which is preliminary data.</text>
</comment>
<evidence type="ECO:0000256" key="1">
    <source>
        <dbReference type="ARBA" id="ARBA00023239"/>
    </source>
</evidence>
<dbReference type="InterPro" id="IPR006680">
    <property type="entry name" value="Amidohydro-rel"/>
</dbReference>
<dbReference type="Gene3D" id="3.20.20.140">
    <property type="entry name" value="Metal-dependent hydrolases"/>
    <property type="match status" value="1"/>
</dbReference>
<dbReference type="InterPro" id="IPR032465">
    <property type="entry name" value="ACMSD"/>
</dbReference>
<keyword evidence="4" id="KW-1185">Reference proteome</keyword>
<gene>
    <name evidence="3" type="ORF">ACFO8Q_17200</name>
</gene>
<dbReference type="PANTHER" id="PTHR21240:SF28">
    <property type="entry name" value="ISO-OROTATE DECARBOXYLASE (EUROFUNG)"/>
    <property type="match status" value="1"/>
</dbReference>
<feature type="domain" description="Amidohydrolase-related" evidence="2">
    <location>
        <begin position="2"/>
        <end position="269"/>
    </location>
</feature>
<sequence>MIDAHMHAFPERLMTAIYDWFRHIGWNIPYDGWQAEELFDYQNQHGFERFLVLLYVHKPGMARGLNDWLATQVKLRPEIVPIGCVHHQDDVEIETERCLGELGFAGMKLHCAVQNISMDDRRLDPLYETLIRYDRPLIVHAGTAPDDYTGTVGVKYFARAIDRYPELRVQVAHFGLYESESFFRLADEFPGIVFDTAAIDTGTLGERQPTKEQMKEWIERFSDRILYGSDLPFLNGEASNVSKVICDLQVEPSVIRAVFEENARRFWRIK</sequence>
<organism evidence="3 4">
    <name type="scientific">Effusibacillus consociatus</name>
    <dbReference type="NCBI Taxonomy" id="1117041"/>
    <lineage>
        <taxon>Bacteria</taxon>
        <taxon>Bacillati</taxon>
        <taxon>Bacillota</taxon>
        <taxon>Bacilli</taxon>
        <taxon>Bacillales</taxon>
        <taxon>Alicyclobacillaceae</taxon>
        <taxon>Effusibacillus</taxon>
    </lineage>
</organism>